<feature type="compositionally biased region" description="Basic and acidic residues" evidence="2">
    <location>
        <begin position="987"/>
        <end position="997"/>
    </location>
</feature>
<dbReference type="VEuPathDB" id="FungiDB:SCHCODRAFT_02633567"/>
<dbReference type="eggNOG" id="ENOG502SZ87">
    <property type="taxonomic scope" value="Eukaryota"/>
</dbReference>
<feature type="compositionally biased region" description="Polar residues" evidence="2">
    <location>
        <begin position="792"/>
        <end position="803"/>
    </location>
</feature>
<feature type="compositionally biased region" description="Basic and acidic residues" evidence="2">
    <location>
        <begin position="274"/>
        <end position="283"/>
    </location>
</feature>
<reference evidence="3 4" key="1">
    <citation type="journal article" date="2010" name="Nat. Biotechnol.">
        <title>Genome sequence of the model mushroom Schizophyllum commune.</title>
        <authorList>
            <person name="Ohm R.A."/>
            <person name="de Jong J.F."/>
            <person name="Lugones L.G."/>
            <person name="Aerts A."/>
            <person name="Kothe E."/>
            <person name="Stajich J.E."/>
            <person name="de Vries R.P."/>
            <person name="Record E."/>
            <person name="Levasseur A."/>
            <person name="Baker S.E."/>
            <person name="Bartholomew K.A."/>
            <person name="Coutinho P.M."/>
            <person name="Erdmann S."/>
            <person name="Fowler T.J."/>
            <person name="Gathman A.C."/>
            <person name="Lombard V."/>
            <person name="Henrissat B."/>
            <person name="Knabe N."/>
            <person name="Kuees U."/>
            <person name="Lilly W.W."/>
            <person name="Lindquist E."/>
            <person name="Lucas S."/>
            <person name="Magnuson J.K."/>
            <person name="Piumi F."/>
            <person name="Raudaskoski M."/>
            <person name="Salamov A."/>
            <person name="Schmutz J."/>
            <person name="Schwarze F.W.M.R."/>
            <person name="vanKuyk P.A."/>
            <person name="Horton J.S."/>
            <person name="Grigoriev I.V."/>
            <person name="Woesten H.A.B."/>
        </authorList>
    </citation>
    <scope>NUCLEOTIDE SEQUENCE [LARGE SCALE GENOMIC DNA]</scope>
    <source>
        <strain evidence="4">H4-8 / FGSC 9210</strain>
    </source>
</reference>
<sequence length="1147" mass="127062">MFVKGRMCPECGDDLPSVGRQLWQTNETPQDTAAFLRIRCPSCQVDYCCGCLADWKSCAAQLRRPTFPASDAPCAKGCAIGVFEILDALDRACVAHPLRAEEVPLMLKASCELLARVLVHPFHGGDSHQAIGVLLAASRLPALLVLLFARTTTTQLWIARAELYRAALDVLWRIVGTPEILVGLITLPRVLRTCGLRAWIVGEGEISWSVARDGSGGIKELVMVLAERRLELEREMKGAEAEVKKTLGLLVGDIIAVEKQAKLASITSATGKPETNEAGKISEESLGDPSAGGSRPLQRDRTVTLLAEDSQSPFAPTTENIDQPIHDNIAFPASIPFPSPFALSPDLYQTFHFAPRMQEQPFFALQQPFFPTHDAHGQFAFPHAQFAFQQQMQPPPQMQQPQAEHIPGKGDYELLKQVKDAILSGQHEHYKPLPKPAALADLYMGQLPADLTARLQASTNRSSISSQATEPLTPTTATSATTNMDTNGMSQDHIDEPSHPPPRLQNKEQQRRPSAATATPTTHTAPANANGASAPHTNGVKASGSMVSEPERPASHKPPPSRPVDNPSPVKTEPIDPKAVPPPPRVPNGTSGAIEKDPRHAAVKADAAARLAREDAERDRNRERDRSLERQRERRDSLSRPDYRDRRLSDARRPVPGDRHYEPSSYDRPLPPREEFRPRVDDRRPPPRDPPATYERASSAAPRPLAARIAPVDSKVGLTESKSLSALGDARPTTAVPRTVDPVPGVRPAEPPRPLEDRIGPPPSSGRPLHERIGPAAGSGKPILESRISDPISPTSRPSNASASDRGRPVAPVADHDRSYRPSSPARAVYPPRAASVHPRDDARPARGSSPIRPRDTRPTELKPSTYRPGEDDRYDRRRDSMDVDRSLPRTIYDRTFSPPTPAQLALDQERARRSHYAPPASPPPPPRARVASDAAYDSERRYPPATRDYYAYDRERVRELDDELYKRRERDRYERERDLIPPSRALWEERERERSPPRSVFDTVRPPLSARITDSYGAPVDDRYLDRRYDSGSVRPASPPYTGRVRPRSPSPMGRRAGEPPEKRRREELYASEYLGSRAEYAPPPRAASPPRYYDAPGSSAAAVARDYDRDYPRSSAYRAPSPPPRSGSAAYLPRYRDEDRRYPPR</sequence>
<dbReference type="HOGENOM" id="CLU_276953_0_0_1"/>
<proteinExistence type="predicted"/>
<feature type="region of interest" description="Disordered" evidence="2">
    <location>
        <begin position="268"/>
        <end position="298"/>
    </location>
</feature>
<evidence type="ECO:0000313" key="4">
    <source>
        <dbReference type="Proteomes" id="UP000007431"/>
    </source>
</evidence>
<feature type="compositionally biased region" description="Basic and acidic residues" evidence="2">
    <location>
        <begin position="1021"/>
        <end position="1031"/>
    </location>
</feature>
<feature type="compositionally biased region" description="Basic and acidic residues" evidence="2">
    <location>
        <begin position="611"/>
        <end position="662"/>
    </location>
</feature>
<keyword evidence="1" id="KW-0175">Coiled coil</keyword>
<protein>
    <recommendedName>
        <fullName evidence="5">IBR domain-containing protein</fullName>
    </recommendedName>
</protein>
<feature type="compositionally biased region" description="Low complexity" evidence="2">
    <location>
        <begin position="1090"/>
        <end position="1106"/>
    </location>
</feature>
<accession>D8QBB5</accession>
<feature type="compositionally biased region" description="Low complexity" evidence="2">
    <location>
        <begin position="468"/>
        <end position="482"/>
    </location>
</feature>
<dbReference type="OMA" id="YTREWRE"/>
<feature type="compositionally biased region" description="Polar residues" evidence="2">
    <location>
        <begin position="458"/>
        <end position="467"/>
    </location>
</feature>
<dbReference type="AlphaFoldDB" id="D8QBB5"/>
<keyword evidence="4" id="KW-1185">Reference proteome</keyword>
<dbReference type="InParanoid" id="D8QBB5"/>
<name>D8QBB5_SCHCM</name>
<evidence type="ECO:0008006" key="5">
    <source>
        <dbReference type="Google" id="ProtNLM"/>
    </source>
</evidence>
<feature type="compositionally biased region" description="Basic and acidic residues" evidence="2">
    <location>
        <begin position="869"/>
        <end position="888"/>
    </location>
</feature>
<evidence type="ECO:0000256" key="1">
    <source>
        <dbReference type="SAM" id="Coils"/>
    </source>
</evidence>
<feature type="compositionally biased region" description="Basic and acidic residues" evidence="2">
    <location>
        <begin position="670"/>
        <end position="687"/>
    </location>
</feature>
<evidence type="ECO:0000256" key="2">
    <source>
        <dbReference type="SAM" id="MobiDB-lite"/>
    </source>
</evidence>
<gene>
    <name evidence="3" type="ORF">SCHCODRAFT_257898</name>
</gene>
<dbReference type="Proteomes" id="UP000007431">
    <property type="component" value="Unassembled WGS sequence"/>
</dbReference>
<dbReference type="VEuPathDB" id="FungiDB:SCHCODRAFT_02703552"/>
<feature type="compositionally biased region" description="Basic and acidic residues" evidence="2">
    <location>
        <begin position="1057"/>
        <end position="1070"/>
    </location>
</feature>
<organism evidence="4">
    <name type="scientific">Schizophyllum commune (strain H4-8 / FGSC 9210)</name>
    <name type="common">Split gill fungus</name>
    <dbReference type="NCBI Taxonomy" id="578458"/>
    <lineage>
        <taxon>Eukaryota</taxon>
        <taxon>Fungi</taxon>
        <taxon>Dikarya</taxon>
        <taxon>Basidiomycota</taxon>
        <taxon>Agaricomycotina</taxon>
        <taxon>Agaricomycetes</taxon>
        <taxon>Agaricomycetidae</taxon>
        <taxon>Agaricales</taxon>
        <taxon>Schizophyllaceae</taxon>
        <taxon>Schizophyllum</taxon>
    </lineage>
</organism>
<feature type="compositionally biased region" description="Low complexity" evidence="2">
    <location>
        <begin position="515"/>
        <end position="532"/>
    </location>
</feature>
<evidence type="ECO:0000313" key="3">
    <source>
        <dbReference type="EMBL" id="EFI94728.1"/>
    </source>
</evidence>
<feature type="compositionally biased region" description="Basic and acidic residues" evidence="2">
    <location>
        <begin position="951"/>
        <end position="980"/>
    </location>
</feature>
<feature type="compositionally biased region" description="Basic and acidic residues" evidence="2">
    <location>
        <begin position="1136"/>
        <end position="1147"/>
    </location>
</feature>
<dbReference type="STRING" id="578458.D8QBB5"/>
<feature type="coiled-coil region" evidence="1">
    <location>
        <begin position="222"/>
        <end position="249"/>
    </location>
</feature>
<feature type="compositionally biased region" description="Low complexity" evidence="2">
    <location>
        <begin position="696"/>
        <end position="711"/>
    </location>
</feature>
<feature type="region of interest" description="Disordered" evidence="2">
    <location>
        <begin position="458"/>
        <end position="1147"/>
    </location>
</feature>
<dbReference type="EMBL" id="GL377309">
    <property type="protein sequence ID" value="EFI94728.1"/>
    <property type="molecule type" value="Genomic_DNA"/>
</dbReference>